<feature type="transmembrane region" description="Helical" evidence="1">
    <location>
        <begin position="101"/>
        <end position="118"/>
    </location>
</feature>
<organism evidence="2 3">
    <name type="scientific">Pseudomonas parafulva</name>
    <dbReference type="NCBI Taxonomy" id="157782"/>
    <lineage>
        <taxon>Bacteria</taxon>
        <taxon>Pseudomonadati</taxon>
        <taxon>Pseudomonadota</taxon>
        <taxon>Gammaproteobacteria</taxon>
        <taxon>Pseudomonadales</taxon>
        <taxon>Pseudomonadaceae</taxon>
        <taxon>Pseudomonas</taxon>
    </lineage>
</organism>
<keyword evidence="3" id="KW-1185">Reference proteome</keyword>
<keyword evidence="1" id="KW-1133">Transmembrane helix</keyword>
<dbReference type="Proteomes" id="UP000258127">
    <property type="component" value="Chromosome"/>
</dbReference>
<protein>
    <submittedName>
        <fullName evidence="2">Uncharacterized protein</fullName>
    </submittedName>
</protein>
<evidence type="ECO:0000256" key="1">
    <source>
        <dbReference type="SAM" id="Phobius"/>
    </source>
</evidence>
<evidence type="ECO:0000313" key="3">
    <source>
        <dbReference type="Proteomes" id="UP000258127"/>
    </source>
</evidence>
<sequence>MMNFSAFQAFMRQYFPIFLTGLFVSILSMVLAVALWVDNHWRDHPDNSLYTLLTCGVLSLLLCVGHFAMIRGLGWAIWVVLLSLAITWLMALSLVGTGLSTILLIIVTAMPLLAVLVLNSSRHREMRRGLAHLREQRRAARKT</sequence>
<evidence type="ECO:0000313" key="2">
    <source>
        <dbReference type="EMBL" id="AXO86669.1"/>
    </source>
</evidence>
<dbReference type="KEGG" id="ppv:NJ69_20455"/>
<dbReference type="AlphaFoldDB" id="A0AAI8P9K7"/>
<reference evidence="2 3" key="1">
    <citation type="submission" date="2018-08" db="EMBL/GenBank/DDBJ databases">
        <authorList>
            <person name="Lee Y."/>
            <person name="Kakembo D."/>
        </authorList>
    </citation>
    <scope>NUCLEOTIDE SEQUENCE [LARGE SCALE GENOMIC DNA]</scope>
    <source>
        <strain evidence="2 3">JBCS1880</strain>
    </source>
</reference>
<keyword evidence="1" id="KW-0812">Transmembrane</keyword>
<gene>
    <name evidence="2" type="ORF">DZC75_01085</name>
</gene>
<dbReference type="RefSeq" id="WP_039582651.1">
    <property type="nucleotide sequence ID" value="NZ_CP009747.1"/>
</dbReference>
<feature type="transmembrane region" description="Helical" evidence="1">
    <location>
        <begin position="75"/>
        <end position="95"/>
    </location>
</feature>
<feature type="transmembrane region" description="Helical" evidence="1">
    <location>
        <begin position="14"/>
        <end position="37"/>
    </location>
</feature>
<proteinExistence type="predicted"/>
<accession>A0AAI8P9K7</accession>
<name>A0AAI8P9K7_9PSED</name>
<keyword evidence="1" id="KW-0472">Membrane</keyword>
<feature type="transmembrane region" description="Helical" evidence="1">
    <location>
        <begin position="49"/>
        <end position="68"/>
    </location>
</feature>
<dbReference type="EMBL" id="CP031641">
    <property type="protein sequence ID" value="AXO86669.1"/>
    <property type="molecule type" value="Genomic_DNA"/>
</dbReference>